<evidence type="ECO:0000313" key="2">
    <source>
        <dbReference type="Proteomes" id="UP000218432"/>
    </source>
</evidence>
<dbReference type="Proteomes" id="UP000218432">
    <property type="component" value="Chromosome 2"/>
</dbReference>
<dbReference type="AlphaFoldDB" id="A0A1Y1BXW6"/>
<protein>
    <submittedName>
        <fullName evidence="1">Uncharacterized protein</fullName>
    </submittedName>
</protein>
<evidence type="ECO:0000313" key="1">
    <source>
        <dbReference type="EMBL" id="BAX63218.1"/>
    </source>
</evidence>
<proteinExistence type="predicted"/>
<name>A0A1Y1BXW6_9BURK</name>
<gene>
    <name evidence="1" type="ORF">BSFP_060860</name>
</gene>
<dbReference type="EMBL" id="AP018112">
    <property type="protein sequence ID" value="BAX63218.1"/>
    <property type="molecule type" value="Genomic_DNA"/>
</dbReference>
<sequence>MPANWRTRRVLKRTIPRTGIGSCMHAANRSDAHGLIEVMSKRRGCD</sequence>
<reference evidence="1 2" key="1">
    <citation type="journal article" date="2017" name="Genome Announc.">
        <title>Complete Genome Sequence of Burkholderia stabilis FERMP-21014.</title>
        <authorList>
            <person name="Konishi K."/>
            <person name="Kumagai T."/>
            <person name="Sakasegawa S."/>
            <person name="Tamura T."/>
        </authorList>
    </citation>
    <scope>NUCLEOTIDE SEQUENCE [LARGE SCALE GENOMIC DNA]</scope>
    <source>
        <strain evidence="1 2">FERMP-21014</strain>
    </source>
</reference>
<accession>A0A1Y1BXW6</accession>
<organism evidence="1 2">
    <name type="scientific">Burkholderia stabilis</name>
    <dbReference type="NCBI Taxonomy" id="95485"/>
    <lineage>
        <taxon>Bacteria</taxon>
        <taxon>Pseudomonadati</taxon>
        <taxon>Pseudomonadota</taxon>
        <taxon>Betaproteobacteria</taxon>
        <taxon>Burkholderiales</taxon>
        <taxon>Burkholderiaceae</taxon>
        <taxon>Burkholderia</taxon>
        <taxon>Burkholderia cepacia complex</taxon>
    </lineage>
</organism>